<keyword evidence="1" id="KW-0862">Zinc</keyword>
<keyword evidence="5" id="KW-1185">Reference proteome</keyword>
<dbReference type="Pfam" id="PF00098">
    <property type="entry name" value="zf-CCHC"/>
    <property type="match status" value="1"/>
</dbReference>
<dbReference type="SUPFAM" id="SSF57756">
    <property type="entry name" value="Retrovirus zinc finger-like domains"/>
    <property type="match status" value="1"/>
</dbReference>
<dbReference type="PANTHER" id="PTHR35046">
    <property type="entry name" value="ZINC KNUCKLE (CCHC-TYPE) FAMILY PROTEIN"/>
    <property type="match status" value="1"/>
</dbReference>
<feature type="domain" description="CCHC-type" evidence="3">
    <location>
        <begin position="166"/>
        <end position="181"/>
    </location>
</feature>
<name>A0ABR2R2C5_9ROSI</name>
<keyword evidence="1" id="KW-0863">Zinc-finger</keyword>
<feature type="compositionally biased region" description="Polar residues" evidence="2">
    <location>
        <begin position="106"/>
        <end position="120"/>
    </location>
</feature>
<feature type="compositionally biased region" description="Basic and acidic residues" evidence="2">
    <location>
        <begin position="123"/>
        <end position="133"/>
    </location>
</feature>
<dbReference type="Gene3D" id="4.10.60.10">
    <property type="entry name" value="Zinc finger, CCHC-type"/>
    <property type="match status" value="1"/>
</dbReference>
<proteinExistence type="predicted"/>
<organism evidence="4 5">
    <name type="scientific">Hibiscus sabdariffa</name>
    <name type="common">roselle</name>
    <dbReference type="NCBI Taxonomy" id="183260"/>
    <lineage>
        <taxon>Eukaryota</taxon>
        <taxon>Viridiplantae</taxon>
        <taxon>Streptophyta</taxon>
        <taxon>Embryophyta</taxon>
        <taxon>Tracheophyta</taxon>
        <taxon>Spermatophyta</taxon>
        <taxon>Magnoliopsida</taxon>
        <taxon>eudicotyledons</taxon>
        <taxon>Gunneridae</taxon>
        <taxon>Pentapetalae</taxon>
        <taxon>rosids</taxon>
        <taxon>malvids</taxon>
        <taxon>Malvales</taxon>
        <taxon>Malvaceae</taxon>
        <taxon>Malvoideae</taxon>
        <taxon>Hibiscus</taxon>
    </lineage>
</organism>
<evidence type="ECO:0000259" key="3">
    <source>
        <dbReference type="PROSITE" id="PS50158"/>
    </source>
</evidence>
<gene>
    <name evidence="4" type="ORF">V6N11_050931</name>
</gene>
<keyword evidence="1" id="KW-0479">Metal-binding</keyword>
<protein>
    <recommendedName>
        <fullName evidence="3">CCHC-type domain-containing protein</fullName>
    </recommendedName>
</protein>
<dbReference type="PROSITE" id="PS50158">
    <property type="entry name" value="ZF_CCHC"/>
    <property type="match status" value="1"/>
</dbReference>
<dbReference type="InterPro" id="IPR001878">
    <property type="entry name" value="Znf_CCHC"/>
</dbReference>
<feature type="compositionally biased region" description="Acidic residues" evidence="2">
    <location>
        <begin position="203"/>
        <end position="216"/>
    </location>
</feature>
<sequence length="216" mass="25263">MRKRFVPQYYYRECKQRLQRLRQGNKSVDEYFQDMEALLQRANIQEGEEDTLARFIVGLNDNISEVLELQPYLDLDEALQKALAIENRLQRKSRFRQREYSPYDKGTSQLSPFQSSNPLLESSRMKPKEEGHKMSKANSKQRSKPTKTPIVAESTQRSSRARDVECFKCRGRGHYARDCPNSRIMFIRDNGAFSFDSEKEQGDVSDEEIIAPYESD</sequence>
<dbReference type="PANTHER" id="PTHR35046:SF9">
    <property type="entry name" value="RNA-DIRECTED DNA POLYMERASE"/>
    <property type="match status" value="1"/>
</dbReference>
<accession>A0ABR2R2C5</accession>
<dbReference type="InterPro" id="IPR005162">
    <property type="entry name" value="Retrotrans_gag_dom"/>
</dbReference>
<reference evidence="4 5" key="1">
    <citation type="journal article" date="2024" name="G3 (Bethesda)">
        <title>Genome assembly of Hibiscus sabdariffa L. provides insights into metabolisms of medicinal natural products.</title>
        <authorList>
            <person name="Kim T."/>
        </authorList>
    </citation>
    <scope>NUCLEOTIDE SEQUENCE [LARGE SCALE GENOMIC DNA]</scope>
    <source>
        <strain evidence="4">TK-2024</strain>
        <tissue evidence="4">Old leaves</tissue>
    </source>
</reference>
<evidence type="ECO:0000256" key="2">
    <source>
        <dbReference type="SAM" id="MobiDB-lite"/>
    </source>
</evidence>
<dbReference type="InterPro" id="IPR036875">
    <property type="entry name" value="Znf_CCHC_sf"/>
</dbReference>
<dbReference type="Proteomes" id="UP001396334">
    <property type="component" value="Unassembled WGS sequence"/>
</dbReference>
<evidence type="ECO:0000256" key="1">
    <source>
        <dbReference type="PROSITE-ProRule" id="PRU00047"/>
    </source>
</evidence>
<evidence type="ECO:0000313" key="5">
    <source>
        <dbReference type="Proteomes" id="UP001396334"/>
    </source>
</evidence>
<dbReference type="Pfam" id="PF03732">
    <property type="entry name" value="Retrotrans_gag"/>
    <property type="match status" value="1"/>
</dbReference>
<evidence type="ECO:0000313" key="4">
    <source>
        <dbReference type="EMBL" id="KAK9007098.1"/>
    </source>
</evidence>
<dbReference type="SMART" id="SM00343">
    <property type="entry name" value="ZnF_C2HC"/>
    <property type="match status" value="1"/>
</dbReference>
<comment type="caution">
    <text evidence="4">The sequence shown here is derived from an EMBL/GenBank/DDBJ whole genome shotgun (WGS) entry which is preliminary data.</text>
</comment>
<feature type="region of interest" description="Disordered" evidence="2">
    <location>
        <begin position="196"/>
        <end position="216"/>
    </location>
</feature>
<feature type="region of interest" description="Disordered" evidence="2">
    <location>
        <begin position="96"/>
        <end position="157"/>
    </location>
</feature>
<dbReference type="EMBL" id="JBBPBN010000027">
    <property type="protein sequence ID" value="KAK9007098.1"/>
    <property type="molecule type" value="Genomic_DNA"/>
</dbReference>